<feature type="transmembrane region" description="Helical" evidence="7">
    <location>
        <begin position="140"/>
        <end position="161"/>
    </location>
</feature>
<comment type="subcellular location">
    <subcellularLocation>
        <location evidence="1">Cell membrane</location>
        <topology evidence="1">Multi-pass membrane protein</topology>
    </subcellularLocation>
</comment>
<name>A0A9D5R995_9FIRM</name>
<feature type="transmembrane region" description="Helical" evidence="7">
    <location>
        <begin position="199"/>
        <end position="218"/>
    </location>
</feature>
<comment type="similarity">
    <text evidence="2">Belongs to the EamA transporter family.</text>
</comment>
<evidence type="ECO:0000256" key="3">
    <source>
        <dbReference type="ARBA" id="ARBA00022475"/>
    </source>
</evidence>
<dbReference type="InterPro" id="IPR037185">
    <property type="entry name" value="EmrE-like"/>
</dbReference>
<evidence type="ECO:0000256" key="5">
    <source>
        <dbReference type="ARBA" id="ARBA00022989"/>
    </source>
</evidence>
<evidence type="ECO:0000256" key="7">
    <source>
        <dbReference type="SAM" id="Phobius"/>
    </source>
</evidence>
<evidence type="ECO:0000256" key="6">
    <source>
        <dbReference type="ARBA" id="ARBA00023136"/>
    </source>
</evidence>
<keyword evidence="4 7" id="KW-0812">Transmembrane</keyword>
<gene>
    <name evidence="9" type="ORF">INF28_10250</name>
</gene>
<feature type="transmembrane region" description="Helical" evidence="7">
    <location>
        <begin position="50"/>
        <end position="71"/>
    </location>
</feature>
<dbReference type="EMBL" id="JADCKB010000024">
    <property type="protein sequence ID" value="MBE5040840.1"/>
    <property type="molecule type" value="Genomic_DNA"/>
</dbReference>
<comment type="caution">
    <text evidence="9">The sequence shown here is derived from an EMBL/GenBank/DDBJ whole genome shotgun (WGS) entry which is preliminary data.</text>
</comment>
<dbReference type="PANTHER" id="PTHR32322:SF18">
    <property type="entry name" value="S-ADENOSYLMETHIONINE_S-ADENOSYLHOMOCYSTEINE TRANSPORTER"/>
    <property type="match status" value="1"/>
</dbReference>
<keyword evidence="3" id="KW-1003">Cell membrane</keyword>
<dbReference type="GO" id="GO:0005886">
    <property type="term" value="C:plasma membrane"/>
    <property type="evidence" value="ECO:0007669"/>
    <property type="project" value="UniProtKB-SubCell"/>
</dbReference>
<keyword evidence="5 7" id="KW-1133">Transmembrane helix</keyword>
<feature type="transmembrane region" description="Helical" evidence="7">
    <location>
        <begin position="167"/>
        <end position="187"/>
    </location>
</feature>
<protein>
    <submittedName>
        <fullName evidence="9">DMT family transporter</fullName>
    </submittedName>
</protein>
<dbReference type="Pfam" id="PF00892">
    <property type="entry name" value="EamA"/>
    <property type="match status" value="2"/>
</dbReference>
<proteinExistence type="inferred from homology"/>
<feature type="transmembrane region" description="Helical" evidence="7">
    <location>
        <begin position="224"/>
        <end position="247"/>
    </location>
</feature>
<dbReference type="SUPFAM" id="SSF103481">
    <property type="entry name" value="Multidrug resistance efflux transporter EmrE"/>
    <property type="match status" value="2"/>
</dbReference>
<feature type="domain" description="EamA" evidence="8">
    <location>
        <begin position="168"/>
        <end position="304"/>
    </location>
</feature>
<keyword evidence="10" id="KW-1185">Reference proteome</keyword>
<evidence type="ECO:0000256" key="2">
    <source>
        <dbReference type="ARBA" id="ARBA00007362"/>
    </source>
</evidence>
<organism evidence="9 10">
    <name type="scientific">Ructibacterium gallinarum</name>
    <dbReference type="NCBI Taxonomy" id="2779355"/>
    <lineage>
        <taxon>Bacteria</taxon>
        <taxon>Bacillati</taxon>
        <taxon>Bacillota</taxon>
        <taxon>Clostridia</taxon>
        <taxon>Eubacteriales</taxon>
        <taxon>Oscillospiraceae</taxon>
        <taxon>Ructibacterium</taxon>
    </lineage>
</organism>
<feature type="domain" description="EamA" evidence="8">
    <location>
        <begin position="18"/>
        <end position="157"/>
    </location>
</feature>
<accession>A0A9D5R995</accession>
<evidence type="ECO:0000256" key="4">
    <source>
        <dbReference type="ARBA" id="ARBA00022692"/>
    </source>
</evidence>
<sequence>MQPDKKTQICRNSFFVTVAALLCCALWGSATPFIKIGYGLLLPQKNVPSIILFAGIRFAIAGILAIALYSISRRKFLYPQKENWGRIVKIAAVQTVIQYLFFYIGLANTSGVKGTIISGSNVFFAIIIAALLYRQERLTWRKIFGCLLGFAGIIAVNLNGLDWNMNFTGDAFVLFSTISYAFSSVLIKRYSQYEDPVIISGYQFLTGGIIMIAIGFGFGGSVEIATSAGMGVLIYLAFLSAVAYSLWGVLLQYNPVSRITVFSFVIPVFGVLLSSLMLDEASSVTPVQLIVTLVLICAGILVLNFGTGKEKT</sequence>
<dbReference type="Proteomes" id="UP000806542">
    <property type="component" value="Unassembled WGS sequence"/>
</dbReference>
<evidence type="ECO:0000259" key="8">
    <source>
        <dbReference type="Pfam" id="PF00892"/>
    </source>
</evidence>
<feature type="transmembrane region" description="Helical" evidence="7">
    <location>
        <begin position="259"/>
        <end position="278"/>
    </location>
</feature>
<dbReference type="InterPro" id="IPR050638">
    <property type="entry name" value="AA-Vitamin_Transporters"/>
</dbReference>
<reference evidence="9" key="1">
    <citation type="submission" date="2020-10" db="EMBL/GenBank/DDBJ databases">
        <title>ChiBAC.</title>
        <authorList>
            <person name="Zenner C."/>
            <person name="Hitch T.C.A."/>
            <person name="Clavel T."/>
        </authorList>
    </citation>
    <scope>NUCLEOTIDE SEQUENCE</scope>
    <source>
        <strain evidence="9">DSM 107454</strain>
    </source>
</reference>
<keyword evidence="6 7" id="KW-0472">Membrane</keyword>
<dbReference type="PANTHER" id="PTHR32322">
    <property type="entry name" value="INNER MEMBRANE TRANSPORTER"/>
    <property type="match status" value="1"/>
</dbReference>
<feature type="transmembrane region" description="Helical" evidence="7">
    <location>
        <begin position="284"/>
        <end position="306"/>
    </location>
</feature>
<feature type="transmembrane region" description="Helical" evidence="7">
    <location>
        <begin position="12"/>
        <end position="30"/>
    </location>
</feature>
<dbReference type="InterPro" id="IPR000620">
    <property type="entry name" value="EamA_dom"/>
</dbReference>
<dbReference type="AlphaFoldDB" id="A0A9D5R995"/>
<feature type="transmembrane region" description="Helical" evidence="7">
    <location>
        <begin position="116"/>
        <end position="133"/>
    </location>
</feature>
<evidence type="ECO:0000256" key="1">
    <source>
        <dbReference type="ARBA" id="ARBA00004651"/>
    </source>
</evidence>
<evidence type="ECO:0000313" key="10">
    <source>
        <dbReference type="Proteomes" id="UP000806542"/>
    </source>
</evidence>
<feature type="transmembrane region" description="Helical" evidence="7">
    <location>
        <begin position="83"/>
        <end position="104"/>
    </location>
</feature>
<evidence type="ECO:0000313" key="9">
    <source>
        <dbReference type="EMBL" id="MBE5040840.1"/>
    </source>
</evidence>